<sequence>MHFCIHKIWRMTPMYMLIVSLVIVLPLLGSGPWWNETIKPEYENCRNYWWRNLLFINNFFHVKELCMLHTWYMSSYMQIYAVSLVILLLLYRWPVLGWICNMGMLLGGAVLTGVVTYLYHLPPTALFSVGSYKRYEEVMTLVYTKPYSHVGAFCVGVGLGYVIIRWHSVLLTKKVQVIGWSCSIFLCLLTLCGPYQYRRGTPMHPVLAAVYAACHRTVWALGVSWVAFVCISGYGGIINKFLSSKIFIPLSNLSYCFYLVHPLVLFYRRGSLQERLFLSHFEMMYLFLGNTAFSLVLSYVCNVTVEQPFIHLESLTFRAKTEKKSTIKPHSTLPTQNCDLKTIKAPEPKMTPQTLE</sequence>
<evidence type="ECO:0000313" key="3">
    <source>
        <dbReference type="Proteomes" id="UP000694941"/>
    </source>
</evidence>
<gene>
    <name evidence="4" type="primary">LOC106457787</name>
</gene>
<feature type="transmembrane region" description="Helical" evidence="1">
    <location>
        <begin position="12"/>
        <end position="34"/>
    </location>
</feature>
<dbReference type="InterPro" id="IPR002656">
    <property type="entry name" value="Acyl_transf_3_dom"/>
</dbReference>
<accession>A0ABM1B177</accession>
<dbReference type="RefSeq" id="XP_013772687.2">
    <property type="nucleotide sequence ID" value="XM_013917233.2"/>
</dbReference>
<feature type="transmembrane region" description="Helical" evidence="1">
    <location>
        <begin position="178"/>
        <end position="197"/>
    </location>
</feature>
<feature type="transmembrane region" description="Helical" evidence="1">
    <location>
        <begin position="98"/>
        <end position="119"/>
    </location>
</feature>
<proteinExistence type="predicted"/>
<dbReference type="Proteomes" id="UP000694941">
    <property type="component" value="Unplaced"/>
</dbReference>
<dbReference type="InterPro" id="IPR052728">
    <property type="entry name" value="O2_lipid_transport_reg"/>
</dbReference>
<dbReference type="GeneID" id="106457787"/>
<feature type="transmembrane region" description="Helical" evidence="1">
    <location>
        <begin position="217"/>
        <end position="234"/>
    </location>
</feature>
<organism evidence="3 4">
    <name type="scientific">Limulus polyphemus</name>
    <name type="common">Atlantic horseshoe crab</name>
    <dbReference type="NCBI Taxonomy" id="6850"/>
    <lineage>
        <taxon>Eukaryota</taxon>
        <taxon>Metazoa</taxon>
        <taxon>Ecdysozoa</taxon>
        <taxon>Arthropoda</taxon>
        <taxon>Chelicerata</taxon>
        <taxon>Merostomata</taxon>
        <taxon>Xiphosura</taxon>
        <taxon>Limulidae</taxon>
        <taxon>Limulus</taxon>
    </lineage>
</organism>
<feature type="transmembrane region" description="Helical" evidence="1">
    <location>
        <begin position="284"/>
        <end position="305"/>
    </location>
</feature>
<dbReference type="Pfam" id="PF01757">
    <property type="entry name" value="Acyl_transf_3"/>
    <property type="match status" value="1"/>
</dbReference>
<feature type="domain" description="Acyltransferase 3" evidence="2">
    <location>
        <begin position="3"/>
        <end position="301"/>
    </location>
</feature>
<feature type="transmembrane region" description="Helical" evidence="1">
    <location>
        <begin position="71"/>
        <end position="91"/>
    </location>
</feature>
<keyword evidence="1" id="KW-0472">Membrane</keyword>
<protein>
    <submittedName>
        <fullName evidence="4">O-acyltransferase like protein-like</fullName>
    </submittedName>
</protein>
<keyword evidence="1" id="KW-0812">Transmembrane</keyword>
<feature type="transmembrane region" description="Helical" evidence="1">
    <location>
        <begin position="147"/>
        <end position="166"/>
    </location>
</feature>
<feature type="transmembrane region" description="Helical" evidence="1">
    <location>
        <begin position="246"/>
        <end position="264"/>
    </location>
</feature>
<evidence type="ECO:0000259" key="2">
    <source>
        <dbReference type="Pfam" id="PF01757"/>
    </source>
</evidence>
<evidence type="ECO:0000313" key="4">
    <source>
        <dbReference type="RefSeq" id="XP_013772687.2"/>
    </source>
</evidence>
<reference evidence="4" key="1">
    <citation type="submission" date="2025-08" db="UniProtKB">
        <authorList>
            <consortium name="RefSeq"/>
        </authorList>
    </citation>
    <scope>IDENTIFICATION</scope>
    <source>
        <tissue evidence="4">Muscle</tissue>
    </source>
</reference>
<evidence type="ECO:0000256" key="1">
    <source>
        <dbReference type="SAM" id="Phobius"/>
    </source>
</evidence>
<keyword evidence="3" id="KW-1185">Reference proteome</keyword>
<dbReference type="PANTHER" id="PTHR11161">
    <property type="entry name" value="O-ACYLTRANSFERASE"/>
    <property type="match status" value="1"/>
</dbReference>
<keyword evidence="1" id="KW-1133">Transmembrane helix</keyword>
<dbReference type="PANTHER" id="PTHR11161:SF0">
    <property type="entry name" value="O-ACYLTRANSFERASE LIKE PROTEIN"/>
    <property type="match status" value="1"/>
</dbReference>
<name>A0ABM1B177_LIMPO</name>